<evidence type="ECO:0000256" key="2">
    <source>
        <dbReference type="SAM" id="Phobius"/>
    </source>
</evidence>
<keyword evidence="2" id="KW-1133">Transmembrane helix</keyword>
<organism evidence="3 4">
    <name type="scientific">Ancylostoma caninum</name>
    <name type="common">Dog hookworm</name>
    <dbReference type="NCBI Taxonomy" id="29170"/>
    <lineage>
        <taxon>Eukaryota</taxon>
        <taxon>Metazoa</taxon>
        <taxon>Ecdysozoa</taxon>
        <taxon>Nematoda</taxon>
        <taxon>Chromadorea</taxon>
        <taxon>Rhabditida</taxon>
        <taxon>Rhabditina</taxon>
        <taxon>Rhabditomorpha</taxon>
        <taxon>Strongyloidea</taxon>
        <taxon>Ancylostomatidae</taxon>
        <taxon>Ancylostomatinae</taxon>
        <taxon>Ancylostoma</taxon>
    </lineage>
</organism>
<gene>
    <name evidence="3" type="ORF">ANCCAN_16787</name>
</gene>
<evidence type="ECO:0000313" key="3">
    <source>
        <dbReference type="EMBL" id="RCN37307.1"/>
    </source>
</evidence>
<protein>
    <submittedName>
        <fullName evidence="3">Uncharacterized protein</fullName>
    </submittedName>
</protein>
<feature type="transmembrane region" description="Helical" evidence="2">
    <location>
        <begin position="32"/>
        <end position="53"/>
    </location>
</feature>
<evidence type="ECO:0000313" key="4">
    <source>
        <dbReference type="Proteomes" id="UP000252519"/>
    </source>
</evidence>
<proteinExistence type="predicted"/>
<keyword evidence="4" id="KW-1185">Reference proteome</keyword>
<accession>A0A368G3V6</accession>
<evidence type="ECO:0000256" key="1">
    <source>
        <dbReference type="SAM" id="MobiDB-lite"/>
    </source>
</evidence>
<comment type="caution">
    <text evidence="3">The sequence shown here is derived from an EMBL/GenBank/DDBJ whole genome shotgun (WGS) entry which is preliminary data.</text>
</comment>
<feature type="region of interest" description="Disordered" evidence="1">
    <location>
        <begin position="67"/>
        <end position="98"/>
    </location>
</feature>
<keyword evidence="2" id="KW-0812">Transmembrane</keyword>
<dbReference type="Proteomes" id="UP000252519">
    <property type="component" value="Unassembled WGS sequence"/>
</dbReference>
<dbReference type="EMBL" id="JOJR01000480">
    <property type="protein sequence ID" value="RCN37307.1"/>
    <property type="molecule type" value="Genomic_DNA"/>
</dbReference>
<sequence>MCGNEQELVGKQVFHGIMDTSTPTPDRSINGLIVFLTLFLFLTVLTSGLLVCLSKIWCGQRKASRQAVPPEQRQSVAGGCSLQDSDSDEEAQPVNRPPMVRRLSQRIINFVQRPFQEDARRPTIEESPEPPALSAHTIHGAIENSTPGQSGNTASQLPVNDPTCVIYL</sequence>
<dbReference type="AlphaFoldDB" id="A0A368G3V6"/>
<reference evidence="3 4" key="1">
    <citation type="submission" date="2014-10" db="EMBL/GenBank/DDBJ databases">
        <title>Draft genome of the hookworm Ancylostoma caninum.</title>
        <authorList>
            <person name="Mitreva M."/>
        </authorList>
    </citation>
    <scope>NUCLEOTIDE SEQUENCE [LARGE SCALE GENOMIC DNA]</scope>
    <source>
        <strain evidence="3 4">Baltimore</strain>
    </source>
</reference>
<dbReference type="OrthoDB" id="5815665at2759"/>
<keyword evidence="2" id="KW-0472">Membrane</keyword>
<name>A0A368G3V6_ANCCA</name>